<dbReference type="RefSeq" id="WP_200972709.1">
    <property type="nucleotide sequence ID" value="NZ_CP065592.1"/>
</dbReference>
<gene>
    <name evidence="4" type="ORF">IC614_04555</name>
</gene>
<dbReference type="EMBL" id="CP065592">
    <property type="protein sequence ID" value="QPQ55861.1"/>
    <property type="molecule type" value="Genomic_DNA"/>
</dbReference>
<proteinExistence type="predicted"/>
<dbReference type="KEGG" id="sflv:IC614_04555"/>
<sequence>MPARSVKNMANGLALAAMLTSAIPARAQSADIAEELRKLHAELKRQQDLLQNQNARIEAQQREIEGLKAGLAPGGSGAELAIPGLAPGTDIPDLSTLRGSGLVQTTPTGQPTVLSGPQLPEQPVGEAPPEPDAEVRARVEAIPQEQGVLTPTGRIVLEPSIEYTRSSTNRLVFRGIELVPGIQIGLIEASDADRDTIISTAGVRYGVTSRIEVEARLPYLYRRDRIEVAQQRDESIVRTIELKEKGIGDVEFGARYQLNSPRGQRPIWVASLRVKTNTGKGPFDIDYDEFGVATGLATGSGFWAIQPGLNFLLPSDPVVIYGGGSYLYHLPADVNRLVGEALIGRVDPGDAISANVGFGFALNPRFSYSLGYRHTYLMRTKTEINDTTQFSNTGHVGSLNMGLSYRLTPRQSVNLGFEFGVTSDAPDVSITLKIPTSF</sequence>
<feature type="region of interest" description="Disordered" evidence="2">
    <location>
        <begin position="96"/>
        <end position="130"/>
    </location>
</feature>
<keyword evidence="5" id="KW-1185">Reference proteome</keyword>
<keyword evidence="1" id="KW-0175">Coiled coil</keyword>
<evidence type="ECO:0000313" key="5">
    <source>
        <dbReference type="Proteomes" id="UP000594873"/>
    </source>
</evidence>
<accession>A0A7T2GL44</accession>
<evidence type="ECO:0000313" key="4">
    <source>
        <dbReference type="EMBL" id="QPQ55861.1"/>
    </source>
</evidence>
<dbReference type="SUPFAM" id="SSF56925">
    <property type="entry name" value="OMPA-like"/>
    <property type="match status" value="1"/>
</dbReference>
<dbReference type="InterPro" id="IPR011250">
    <property type="entry name" value="OMP/PagP_B-barrel"/>
</dbReference>
<feature type="coiled-coil region" evidence="1">
    <location>
        <begin position="29"/>
        <end position="70"/>
    </location>
</feature>
<reference evidence="4 5" key="1">
    <citation type="submission" date="2020-11" db="EMBL/GenBank/DDBJ databases">
        <title>Genome seq and assembly of Sphingosinicella sp.</title>
        <authorList>
            <person name="Chhetri G."/>
        </authorList>
    </citation>
    <scope>NUCLEOTIDE SEQUENCE [LARGE SCALE GENOMIC DNA]</scope>
    <source>
        <strain evidence="4 5">UDD2</strain>
    </source>
</reference>
<organism evidence="4 5">
    <name type="scientific">Allosphingosinicella flava</name>
    <dbReference type="NCBI Taxonomy" id="2771430"/>
    <lineage>
        <taxon>Bacteria</taxon>
        <taxon>Pseudomonadati</taxon>
        <taxon>Pseudomonadota</taxon>
        <taxon>Alphaproteobacteria</taxon>
        <taxon>Sphingomonadales</taxon>
        <taxon>Sphingomonadaceae</taxon>
        <taxon>Allosphingosinicella</taxon>
    </lineage>
</organism>
<feature type="compositionally biased region" description="Polar residues" evidence="2">
    <location>
        <begin position="102"/>
        <end position="115"/>
    </location>
</feature>
<feature type="chain" id="PRO_5032813456" evidence="3">
    <location>
        <begin position="28"/>
        <end position="438"/>
    </location>
</feature>
<feature type="signal peptide" evidence="3">
    <location>
        <begin position="1"/>
        <end position="27"/>
    </location>
</feature>
<keyword evidence="3" id="KW-0732">Signal</keyword>
<evidence type="ECO:0000256" key="3">
    <source>
        <dbReference type="SAM" id="SignalP"/>
    </source>
</evidence>
<dbReference type="Pfam" id="PF13557">
    <property type="entry name" value="Phenol_MetA_deg"/>
    <property type="match status" value="1"/>
</dbReference>
<dbReference type="Proteomes" id="UP000594873">
    <property type="component" value="Chromosome"/>
</dbReference>
<protein>
    <submittedName>
        <fullName evidence="4">Transporter</fullName>
    </submittedName>
</protein>
<dbReference type="InterPro" id="IPR025737">
    <property type="entry name" value="FApF"/>
</dbReference>
<dbReference type="AlphaFoldDB" id="A0A7T2GL44"/>
<evidence type="ECO:0000256" key="1">
    <source>
        <dbReference type="SAM" id="Coils"/>
    </source>
</evidence>
<evidence type="ECO:0000256" key="2">
    <source>
        <dbReference type="SAM" id="MobiDB-lite"/>
    </source>
</evidence>
<name>A0A7T2GL44_9SPHN</name>